<dbReference type="Proteomes" id="UP000431826">
    <property type="component" value="Unassembled WGS sequence"/>
</dbReference>
<dbReference type="EMBL" id="BLIR01000001">
    <property type="protein sequence ID" value="GFE36968.1"/>
    <property type="molecule type" value="Genomic_DNA"/>
</dbReference>
<organism evidence="1 2">
    <name type="scientific">Streptomyces tubercidicus</name>
    <dbReference type="NCBI Taxonomy" id="47759"/>
    <lineage>
        <taxon>Bacteria</taxon>
        <taxon>Bacillati</taxon>
        <taxon>Actinomycetota</taxon>
        <taxon>Actinomycetes</taxon>
        <taxon>Kitasatosporales</taxon>
        <taxon>Streptomycetaceae</taxon>
        <taxon>Streptomyces</taxon>
    </lineage>
</organism>
<name>A0A640ULK8_9ACTN</name>
<accession>A0A640ULK8</accession>
<proteinExistence type="predicted"/>
<dbReference type="AlphaFoldDB" id="A0A640ULK8"/>
<sequence length="183" mass="20849">MEGVGLIRRRRLRRQCEALIRSIDLPDPFDIGVLCQRLGTSRGRPIRLAPMALPAESPVGLLVSTLEADYIFYEADTTAMHQSHVIAHELGHLLWDHEAISTRLPVPQARHTLPDDLDPLLIQHMFGRSQYADAEEWAAEYFATQVLRRVSQWSPRPPTVPPDMMELVGRLERSLHHRREGPA</sequence>
<protein>
    <submittedName>
        <fullName evidence="1">Uncharacterized protein</fullName>
    </submittedName>
</protein>
<keyword evidence="2" id="KW-1185">Reference proteome</keyword>
<evidence type="ECO:0000313" key="1">
    <source>
        <dbReference type="EMBL" id="GFE36968.1"/>
    </source>
</evidence>
<gene>
    <name evidence="1" type="ORF">Stube_16410</name>
</gene>
<evidence type="ECO:0000313" key="2">
    <source>
        <dbReference type="Proteomes" id="UP000431826"/>
    </source>
</evidence>
<comment type="caution">
    <text evidence="1">The sequence shown here is derived from an EMBL/GenBank/DDBJ whole genome shotgun (WGS) entry which is preliminary data.</text>
</comment>
<reference evidence="1 2" key="1">
    <citation type="submission" date="2019-12" db="EMBL/GenBank/DDBJ databases">
        <title>Whole genome shotgun sequence of Streptomyces tubercidicus NBRC 13090.</title>
        <authorList>
            <person name="Ichikawa N."/>
            <person name="Kimura A."/>
            <person name="Kitahashi Y."/>
            <person name="Komaki H."/>
            <person name="Tamura T."/>
        </authorList>
    </citation>
    <scope>NUCLEOTIDE SEQUENCE [LARGE SCALE GENOMIC DNA]</scope>
    <source>
        <strain evidence="1 2">NBRC 13090</strain>
    </source>
</reference>